<dbReference type="GO" id="GO:0009986">
    <property type="term" value="C:cell surface"/>
    <property type="evidence" value="ECO:0007669"/>
    <property type="project" value="TreeGrafter"/>
</dbReference>
<dbReference type="GO" id="GO:0071555">
    <property type="term" value="P:cell wall organization"/>
    <property type="evidence" value="ECO:0007669"/>
    <property type="project" value="UniProtKB-KW"/>
</dbReference>
<reference evidence="19 20" key="1">
    <citation type="submission" date="2014-04" db="EMBL/GenBank/DDBJ databases">
        <authorList>
            <consortium name="DOE Joint Genome Institute"/>
            <person name="Kuo A."/>
            <person name="Zuccaro A."/>
            <person name="Kohler A."/>
            <person name="Nagy L.G."/>
            <person name="Floudas D."/>
            <person name="Copeland A."/>
            <person name="Barry K.W."/>
            <person name="Cichocki N."/>
            <person name="Veneault-Fourrey C."/>
            <person name="LaButti K."/>
            <person name="Lindquist E.A."/>
            <person name="Lipzen A."/>
            <person name="Lundell T."/>
            <person name="Morin E."/>
            <person name="Murat C."/>
            <person name="Sun H."/>
            <person name="Tunlid A."/>
            <person name="Henrissat B."/>
            <person name="Grigoriev I.V."/>
            <person name="Hibbett D.S."/>
            <person name="Martin F."/>
            <person name="Nordberg H.P."/>
            <person name="Cantor M.N."/>
            <person name="Hua S.X."/>
        </authorList>
    </citation>
    <scope>NUCLEOTIDE SEQUENCE [LARGE SCALE GENOMIC DNA]</scope>
    <source>
        <strain evidence="19 20">MAFF 305830</strain>
    </source>
</reference>
<dbReference type="PANTHER" id="PTHR31297:SF34">
    <property type="entry name" value="GLUCAN 1,3-BETA-GLUCOSIDASE 2"/>
    <property type="match status" value="1"/>
</dbReference>
<keyword evidence="9" id="KW-0325">Glycoprotein</keyword>
<feature type="region of interest" description="Disordered" evidence="16">
    <location>
        <begin position="64"/>
        <end position="101"/>
    </location>
</feature>
<comment type="subcellular location">
    <subcellularLocation>
        <location evidence="1">Cell membrane</location>
        <topology evidence="1">Single-pass type II membrane protein</topology>
    </subcellularLocation>
</comment>
<evidence type="ECO:0000256" key="3">
    <source>
        <dbReference type="ARBA" id="ARBA00022475"/>
    </source>
</evidence>
<dbReference type="HOGENOM" id="CLU_004624_6_2_1"/>
<gene>
    <name evidence="19" type="ORF">M408DRAFT_14880</name>
</gene>
<dbReference type="OrthoDB" id="62120at2759"/>
<evidence type="ECO:0000256" key="5">
    <source>
        <dbReference type="ARBA" id="ARBA00022801"/>
    </source>
</evidence>
<evidence type="ECO:0000256" key="16">
    <source>
        <dbReference type="SAM" id="MobiDB-lite"/>
    </source>
</evidence>
<comment type="similarity">
    <text evidence="2">Belongs to the glycosyl hydrolase 5 (cellulase A) family.</text>
</comment>
<protein>
    <recommendedName>
        <fullName evidence="14">glucan 1,3-beta-glucosidase</fullName>
        <ecNumber evidence="14">3.2.1.58</ecNumber>
    </recommendedName>
    <alternativeName>
        <fullName evidence="15">Exo-1,3-beta-glucanase D</fullName>
    </alternativeName>
</protein>
<name>A0A0C3B4G9_SERVB</name>
<evidence type="ECO:0000256" key="2">
    <source>
        <dbReference type="ARBA" id="ARBA00005641"/>
    </source>
</evidence>
<dbReference type="SUPFAM" id="SSF51445">
    <property type="entry name" value="(Trans)glycosidases"/>
    <property type="match status" value="1"/>
</dbReference>
<dbReference type="AlphaFoldDB" id="A0A0C3B4G9"/>
<feature type="compositionally biased region" description="Low complexity" evidence="16">
    <location>
        <begin position="64"/>
        <end position="76"/>
    </location>
</feature>
<dbReference type="STRING" id="933852.A0A0C3B4G9"/>
<dbReference type="EC" id="3.2.1.58" evidence="14"/>
<evidence type="ECO:0000256" key="14">
    <source>
        <dbReference type="ARBA" id="ARBA00038929"/>
    </source>
</evidence>
<dbReference type="Pfam" id="PF00150">
    <property type="entry name" value="Cellulase"/>
    <property type="match status" value="1"/>
</dbReference>
<evidence type="ECO:0000256" key="8">
    <source>
        <dbReference type="ARBA" id="ARBA00023136"/>
    </source>
</evidence>
<sequence length="682" mass="72794">MRDLSPVPGARRSKDLSEKNELYAAPRAKTKRKALIYGLICAGLVVVVIAVAVPVYLFVVKKSGGSSDNSGSSSGHTGTGSGDSTGQQTPVAAVTTGGDGSTVTKDDGSTFIYNNTFGGFWVYDPANPLNESARAQAHTPPLSEQWKWGTDKIYGVNLGGWLNLEPFISPALYEPFYPNAVDEWTLSELIMARDGNLNAIEEHYKTFITEEDFAMIAAAGLNWVRIPLPFWAIEVYPGEPFLPKTSWTYFLKAIEWARKYGIRINLDLHAIPGSQNGWNHSGKIGQINFMNGVMGLANAQRALDYIRVIAEFISQPEYIHVVPFFGIMNEPRSSATTYPLESIQSFYAEAYRIIRKVGGTGAGNGPIISIHEAFQGLSQWTGFLPGADRVALDTHPYLAFGAMSADPIESFVAQPCSNWGGLVSDSMSAFGMTAAGEWSNAINDCGLYLNAVGQGTRYEGTFEGAPRIGSCDQWTNYQAWDQATKDALKSFSMSTMDALQNWFFWTWRIGESAATGKVETPFWSYKLAIQEGWAPADPREAEGHCASLGAAVNTFTGTLSGGQIGEGTGAGPADLASYPWPPTTIGGYAGAALVAQLPQYTATGALPTLPVPTLSGAAASATVSMGSGWHDATDTTPMAVPVSGCVYPDGWDALTAAIPACAVPAAKVKREAAPAAGPTLMP</sequence>
<evidence type="ECO:0000256" key="1">
    <source>
        <dbReference type="ARBA" id="ARBA00004401"/>
    </source>
</evidence>
<dbReference type="InterPro" id="IPR017853">
    <property type="entry name" value="GH"/>
</dbReference>
<evidence type="ECO:0000256" key="17">
    <source>
        <dbReference type="SAM" id="Phobius"/>
    </source>
</evidence>
<keyword evidence="7 17" id="KW-1133">Transmembrane helix</keyword>
<evidence type="ECO:0000256" key="9">
    <source>
        <dbReference type="ARBA" id="ARBA00023180"/>
    </source>
</evidence>
<dbReference type="GO" id="GO:0005576">
    <property type="term" value="C:extracellular region"/>
    <property type="evidence" value="ECO:0007669"/>
    <property type="project" value="TreeGrafter"/>
</dbReference>
<dbReference type="EMBL" id="KN824281">
    <property type="protein sequence ID" value="KIM31735.1"/>
    <property type="molecule type" value="Genomic_DNA"/>
</dbReference>
<dbReference type="InterPro" id="IPR050386">
    <property type="entry name" value="Glycosyl_hydrolase_5"/>
</dbReference>
<keyword evidence="11" id="KW-0961">Cell wall biogenesis/degradation</keyword>
<evidence type="ECO:0000256" key="13">
    <source>
        <dbReference type="ARBA" id="ARBA00037126"/>
    </source>
</evidence>
<dbReference type="FunFam" id="3.20.20.80:FF:000033">
    <property type="entry name" value="Glucan 1,3-beta-glucosidase A"/>
    <property type="match status" value="1"/>
</dbReference>
<evidence type="ECO:0000256" key="12">
    <source>
        <dbReference type="ARBA" id="ARBA00036824"/>
    </source>
</evidence>
<dbReference type="InterPro" id="IPR001547">
    <property type="entry name" value="Glyco_hydro_5"/>
</dbReference>
<reference evidence="20" key="2">
    <citation type="submission" date="2015-01" db="EMBL/GenBank/DDBJ databases">
        <title>Evolutionary Origins and Diversification of the Mycorrhizal Mutualists.</title>
        <authorList>
            <consortium name="DOE Joint Genome Institute"/>
            <consortium name="Mycorrhizal Genomics Consortium"/>
            <person name="Kohler A."/>
            <person name="Kuo A."/>
            <person name="Nagy L.G."/>
            <person name="Floudas D."/>
            <person name="Copeland A."/>
            <person name="Barry K.W."/>
            <person name="Cichocki N."/>
            <person name="Veneault-Fourrey C."/>
            <person name="LaButti K."/>
            <person name="Lindquist E.A."/>
            <person name="Lipzen A."/>
            <person name="Lundell T."/>
            <person name="Morin E."/>
            <person name="Murat C."/>
            <person name="Riley R."/>
            <person name="Ohm R."/>
            <person name="Sun H."/>
            <person name="Tunlid A."/>
            <person name="Henrissat B."/>
            <person name="Grigoriev I.V."/>
            <person name="Hibbett D.S."/>
            <person name="Martin F."/>
        </authorList>
    </citation>
    <scope>NUCLEOTIDE SEQUENCE [LARGE SCALE GENOMIC DNA]</scope>
    <source>
        <strain evidence="20">MAFF 305830</strain>
    </source>
</reference>
<dbReference type="GO" id="GO:0005886">
    <property type="term" value="C:plasma membrane"/>
    <property type="evidence" value="ECO:0007669"/>
    <property type="project" value="UniProtKB-SubCell"/>
</dbReference>
<dbReference type="GO" id="GO:0004338">
    <property type="term" value="F:glucan exo-1,3-beta-glucosidase activity"/>
    <property type="evidence" value="ECO:0007669"/>
    <property type="project" value="UniProtKB-EC"/>
</dbReference>
<evidence type="ECO:0000259" key="18">
    <source>
        <dbReference type="Pfam" id="PF00150"/>
    </source>
</evidence>
<dbReference type="GO" id="GO:0009251">
    <property type="term" value="P:glucan catabolic process"/>
    <property type="evidence" value="ECO:0007669"/>
    <property type="project" value="TreeGrafter"/>
</dbReference>
<evidence type="ECO:0000256" key="7">
    <source>
        <dbReference type="ARBA" id="ARBA00022989"/>
    </source>
</evidence>
<feature type="domain" description="Glycoside hydrolase family 5" evidence="18">
    <location>
        <begin position="196"/>
        <end position="399"/>
    </location>
</feature>
<evidence type="ECO:0000313" key="20">
    <source>
        <dbReference type="Proteomes" id="UP000054097"/>
    </source>
</evidence>
<dbReference type="PANTHER" id="PTHR31297">
    <property type="entry name" value="GLUCAN ENDO-1,6-BETA-GLUCOSIDASE B"/>
    <property type="match status" value="1"/>
</dbReference>
<keyword evidence="3" id="KW-1003">Cell membrane</keyword>
<keyword evidence="10" id="KW-0326">Glycosidase</keyword>
<evidence type="ECO:0000256" key="6">
    <source>
        <dbReference type="ARBA" id="ARBA00022968"/>
    </source>
</evidence>
<evidence type="ECO:0000256" key="11">
    <source>
        <dbReference type="ARBA" id="ARBA00023316"/>
    </source>
</evidence>
<dbReference type="Proteomes" id="UP000054097">
    <property type="component" value="Unassembled WGS sequence"/>
</dbReference>
<dbReference type="Gene3D" id="3.20.20.80">
    <property type="entry name" value="Glycosidases"/>
    <property type="match status" value="1"/>
</dbReference>
<evidence type="ECO:0000313" key="19">
    <source>
        <dbReference type="EMBL" id="KIM31735.1"/>
    </source>
</evidence>
<accession>A0A0C3B4G9</accession>
<proteinExistence type="inferred from homology"/>
<feature type="transmembrane region" description="Helical" evidence="17">
    <location>
        <begin position="34"/>
        <end position="59"/>
    </location>
</feature>
<evidence type="ECO:0000256" key="15">
    <source>
        <dbReference type="ARBA" id="ARBA00041260"/>
    </source>
</evidence>
<keyword evidence="4 17" id="KW-0812">Transmembrane</keyword>
<keyword evidence="20" id="KW-1185">Reference proteome</keyword>
<evidence type="ECO:0000256" key="4">
    <source>
        <dbReference type="ARBA" id="ARBA00022692"/>
    </source>
</evidence>
<evidence type="ECO:0000256" key="10">
    <source>
        <dbReference type="ARBA" id="ARBA00023295"/>
    </source>
</evidence>
<comment type="function">
    <text evidence="13">Glucosidase involved in the degradation of cellulosic biomass. Active on lichenan.</text>
</comment>
<comment type="catalytic activity">
    <reaction evidence="12">
        <text>Successive hydrolysis of beta-D-glucose units from the non-reducing ends of (1-&gt;3)-beta-D-glucans, releasing alpha-glucose.</text>
        <dbReference type="EC" id="3.2.1.58"/>
    </reaction>
</comment>
<keyword evidence="5 19" id="KW-0378">Hydrolase</keyword>
<organism evidence="19 20">
    <name type="scientific">Serendipita vermifera MAFF 305830</name>
    <dbReference type="NCBI Taxonomy" id="933852"/>
    <lineage>
        <taxon>Eukaryota</taxon>
        <taxon>Fungi</taxon>
        <taxon>Dikarya</taxon>
        <taxon>Basidiomycota</taxon>
        <taxon>Agaricomycotina</taxon>
        <taxon>Agaricomycetes</taxon>
        <taxon>Sebacinales</taxon>
        <taxon>Serendipitaceae</taxon>
        <taxon>Serendipita</taxon>
    </lineage>
</organism>
<keyword evidence="6" id="KW-0735">Signal-anchor</keyword>
<keyword evidence="8 17" id="KW-0472">Membrane</keyword>